<keyword evidence="3" id="KW-0804">Transcription</keyword>
<evidence type="ECO:0000256" key="5">
    <source>
        <dbReference type="SAM" id="MobiDB-lite"/>
    </source>
</evidence>
<dbReference type="Gene3D" id="4.10.240.10">
    <property type="entry name" value="Zn(2)-C6 fungal-type DNA-binding domain"/>
    <property type="match status" value="1"/>
</dbReference>
<evidence type="ECO:0000313" key="7">
    <source>
        <dbReference type="EMBL" id="EEQ27573.1"/>
    </source>
</evidence>
<dbReference type="InterPro" id="IPR036864">
    <property type="entry name" value="Zn2-C6_fun-type_DNA-bd_sf"/>
</dbReference>
<dbReference type="PROSITE" id="PS00463">
    <property type="entry name" value="ZN2_CY6_FUNGAL_1"/>
    <property type="match status" value="1"/>
</dbReference>
<protein>
    <recommendedName>
        <fullName evidence="6">Zn(2)-C6 fungal-type domain-containing protein</fullName>
    </recommendedName>
</protein>
<dbReference type="GeneID" id="9225578"/>
<dbReference type="GO" id="GO:0003677">
    <property type="term" value="F:DNA binding"/>
    <property type="evidence" value="ECO:0007669"/>
    <property type="project" value="UniProtKB-KW"/>
</dbReference>
<feature type="region of interest" description="Disordered" evidence="5">
    <location>
        <begin position="73"/>
        <end position="137"/>
    </location>
</feature>
<evidence type="ECO:0000259" key="6">
    <source>
        <dbReference type="PROSITE" id="PS50048"/>
    </source>
</evidence>
<feature type="compositionally biased region" description="Pro residues" evidence="5">
    <location>
        <begin position="114"/>
        <end position="124"/>
    </location>
</feature>
<dbReference type="OrthoDB" id="4173234at2759"/>
<evidence type="ECO:0000313" key="8">
    <source>
        <dbReference type="Proteomes" id="UP000002035"/>
    </source>
</evidence>
<dbReference type="InterPro" id="IPR050797">
    <property type="entry name" value="Carb_Metab_Trans_Reg"/>
</dbReference>
<dbReference type="GO" id="GO:0000981">
    <property type="term" value="F:DNA-binding transcription factor activity, RNA polymerase II-specific"/>
    <property type="evidence" value="ECO:0007669"/>
    <property type="project" value="InterPro"/>
</dbReference>
<accession>C5FCN9</accession>
<dbReference type="AlphaFoldDB" id="C5FCN9"/>
<dbReference type="PROSITE" id="PS50048">
    <property type="entry name" value="ZN2_CY6_FUNGAL_2"/>
    <property type="match status" value="1"/>
</dbReference>
<proteinExistence type="predicted"/>
<dbReference type="VEuPathDB" id="FungiDB:MCYG_00461"/>
<dbReference type="GO" id="GO:0008270">
    <property type="term" value="F:zinc ion binding"/>
    <property type="evidence" value="ECO:0007669"/>
    <property type="project" value="InterPro"/>
</dbReference>
<name>C5FCN9_ARTOC</name>
<gene>
    <name evidence="7" type="ORF">MCYG_00461</name>
</gene>
<keyword evidence="2" id="KW-0238">DNA-binding</keyword>
<keyword evidence="8" id="KW-1185">Reference proteome</keyword>
<dbReference type="PANTHER" id="PTHR31668">
    <property type="entry name" value="GLUCOSE TRANSPORT TRANSCRIPTION REGULATOR RGT1-RELATED-RELATED"/>
    <property type="match status" value="1"/>
</dbReference>
<dbReference type="SMART" id="SM00066">
    <property type="entry name" value="GAL4"/>
    <property type="match status" value="1"/>
</dbReference>
<evidence type="ECO:0000256" key="1">
    <source>
        <dbReference type="ARBA" id="ARBA00023015"/>
    </source>
</evidence>
<evidence type="ECO:0000256" key="4">
    <source>
        <dbReference type="ARBA" id="ARBA00023242"/>
    </source>
</evidence>
<feature type="domain" description="Zn(2)-C6 fungal-type" evidence="6">
    <location>
        <begin position="36"/>
        <end position="71"/>
    </location>
</feature>
<feature type="compositionally biased region" description="Polar residues" evidence="5">
    <location>
        <begin position="85"/>
        <end position="106"/>
    </location>
</feature>
<dbReference type="HOGENOM" id="CLU_041557_0_0_1"/>
<dbReference type="OMA" id="SFQSYVG"/>
<dbReference type="eggNOG" id="ENOG502SX45">
    <property type="taxonomic scope" value="Eukaryota"/>
</dbReference>
<dbReference type="CDD" id="cd00067">
    <property type="entry name" value="GAL4"/>
    <property type="match status" value="1"/>
</dbReference>
<dbReference type="SUPFAM" id="SSF57701">
    <property type="entry name" value="Zn2/Cys6 DNA-binding domain"/>
    <property type="match status" value="1"/>
</dbReference>
<evidence type="ECO:0000256" key="2">
    <source>
        <dbReference type="ARBA" id="ARBA00023125"/>
    </source>
</evidence>
<dbReference type="RefSeq" id="XP_002850357.1">
    <property type="nucleotide sequence ID" value="XM_002850311.1"/>
</dbReference>
<sequence>MLRDLKFVTKPVNDAPHGQKRKTMQTCSSEARLRLACNRCHAQKLRCLRSEGTEPGNKCDRCRRASVLCVYSPPNRIGRPARTGKTPTTSSADSLKSDGQSSLRNAPQQHSPKSPSPGPQPRFPPRQGSSIDSMTEDSGMFDFHWDGSDIKVDMVSYYNNDMPSLESSIALFTENTSILEEISQNTYMSEEISGIPSPTDRSCGAPGNQLFAMEKSRDSYVRELTTLGLTQYDQLRHLERMRNCAGDNRKALFTRLHGYPIHDMLEQVQKLTEIIRQLMPVPEYGSGLFGVSPDAVSEPIPELDSSLFTNNTMANEFSDILVQPFSDTSCLSSGGSSSRLSPITPSKPAPIDTSTILLFVSCYLRLAQSFALFFTDLHAFLVFPSVIDPIPSDMTRLFPGLKLGSFQSYVGVGLEISIVVQVSERMLHRLHSSLGLSWGQCDSENSFSHHFPTGTWNNAEAITPVMIRAIQAQERIEARDERGDTFTRLLLIIEGVKKLMKSQPLL</sequence>
<keyword evidence="1" id="KW-0805">Transcription regulation</keyword>
<dbReference type="EMBL" id="DS995701">
    <property type="protein sequence ID" value="EEQ27573.1"/>
    <property type="molecule type" value="Genomic_DNA"/>
</dbReference>
<dbReference type="InterPro" id="IPR001138">
    <property type="entry name" value="Zn2Cys6_DnaBD"/>
</dbReference>
<dbReference type="STRING" id="554155.C5FCN9"/>
<dbReference type="Proteomes" id="UP000002035">
    <property type="component" value="Unassembled WGS sequence"/>
</dbReference>
<reference evidence="8" key="1">
    <citation type="journal article" date="2012" name="MBio">
        <title>Comparative genome analysis of Trichophyton rubrum and related dermatophytes reveals candidate genes involved in infection.</title>
        <authorList>
            <person name="Martinez D.A."/>
            <person name="Oliver B.G."/>
            <person name="Graeser Y."/>
            <person name="Goldberg J.M."/>
            <person name="Li W."/>
            <person name="Martinez-Rossi N.M."/>
            <person name="Monod M."/>
            <person name="Shelest E."/>
            <person name="Barton R.C."/>
            <person name="Birch E."/>
            <person name="Brakhage A.A."/>
            <person name="Chen Z."/>
            <person name="Gurr S.J."/>
            <person name="Heiman D."/>
            <person name="Heitman J."/>
            <person name="Kosti I."/>
            <person name="Rossi A."/>
            <person name="Saif S."/>
            <person name="Samalova M."/>
            <person name="Saunders C.W."/>
            <person name="Shea T."/>
            <person name="Summerbell R.C."/>
            <person name="Xu J."/>
            <person name="Young S."/>
            <person name="Zeng Q."/>
            <person name="Birren B.W."/>
            <person name="Cuomo C.A."/>
            <person name="White T.C."/>
        </authorList>
    </citation>
    <scope>NUCLEOTIDE SEQUENCE [LARGE SCALE GENOMIC DNA]</scope>
    <source>
        <strain evidence="8">ATCC MYA-4605 / CBS 113480</strain>
    </source>
</reference>
<organism evidence="7 8">
    <name type="scientific">Arthroderma otae (strain ATCC MYA-4605 / CBS 113480)</name>
    <name type="common">Microsporum canis</name>
    <dbReference type="NCBI Taxonomy" id="554155"/>
    <lineage>
        <taxon>Eukaryota</taxon>
        <taxon>Fungi</taxon>
        <taxon>Dikarya</taxon>
        <taxon>Ascomycota</taxon>
        <taxon>Pezizomycotina</taxon>
        <taxon>Eurotiomycetes</taxon>
        <taxon>Eurotiomycetidae</taxon>
        <taxon>Onygenales</taxon>
        <taxon>Arthrodermataceae</taxon>
        <taxon>Microsporum</taxon>
    </lineage>
</organism>
<keyword evidence="4" id="KW-0539">Nucleus</keyword>
<feature type="region of interest" description="Disordered" evidence="5">
    <location>
        <begin position="1"/>
        <end position="23"/>
    </location>
</feature>
<evidence type="ECO:0000256" key="3">
    <source>
        <dbReference type="ARBA" id="ARBA00023163"/>
    </source>
</evidence>